<protein>
    <submittedName>
        <fullName evidence="5">Sterol glucosyltransferase</fullName>
    </submittedName>
</protein>
<evidence type="ECO:0000313" key="5">
    <source>
        <dbReference type="EMBL" id="KAH7089113.1"/>
    </source>
</evidence>
<dbReference type="SUPFAM" id="SSF53756">
    <property type="entry name" value="UDP-Glycosyltransferase/glycogen phosphorylase"/>
    <property type="match status" value="1"/>
</dbReference>
<dbReference type="Pfam" id="PF06722">
    <property type="entry name" value="EryCIII-like_C"/>
    <property type="match status" value="1"/>
</dbReference>
<dbReference type="GO" id="GO:0016906">
    <property type="term" value="F:sterol 3-beta-glucosyltransferase activity"/>
    <property type="evidence" value="ECO:0007669"/>
    <property type="project" value="UniProtKB-ARBA"/>
</dbReference>
<keyword evidence="1" id="KW-0808">Transferase</keyword>
<dbReference type="Pfam" id="PF03033">
    <property type="entry name" value="Glyco_transf_28"/>
    <property type="match status" value="1"/>
</dbReference>
<evidence type="ECO:0000259" key="4">
    <source>
        <dbReference type="Pfam" id="PF06722"/>
    </source>
</evidence>
<dbReference type="Gene3D" id="3.40.50.2000">
    <property type="entry name" value="Glycogen Phosphorylase B"/>
    <property type="match status" value="2"/>
</dbReference>
<dbReference type="InterPro" id="IPR004276">
    <property type="entry name" value="GlycoTrans_28_N"/>
</dbReference>
<evidence type="ECO:0000313" key="6">
    <source>
        <dbReference type="Proteomes" id="UP000813461"/>
    </source>
</evidence>
<dbReference type="Proteomes" id="UP000813461">
    <property type="component" value="Unassembled WGS sequence"/>
</dbReference>
<dbReference type="InterPro" id="IPR050426">
    <property type="entry name" value="Glycosyltransferase_28"/>
</dbReference>
<dbReference type="AlphaFoldDB" id="A0A8K0R856"/>
<name>A0A8K0R856_9PLEO</name>
<accession>A0A8K0R856</accession>
<proteinExistence type="predicted"/>
<dbReference type="GO" id="GO:0005975">
    <property type="term" value="P:carbohydrate metabolic process"/>
    <property type="evidence" value="ECO:0007669"/>
    <property type="project" value="InterPro"/>
</dbReference>
<feature type="domain" description="Erythromycin biosynthesis protein CIII-like C-terminal" evidence="4">
    <location>
        <begin position="469"/>
        <end position="577"/>
    </location>
</feature>
<feature type="region of interest" description="Disordered" evidence="2">
    <location>
        <begin position="1"/>
        <end position="32"/>
    </location>
</feature>
<feature type="compositionally biased region" description="Basic and acidic residues" evidence="2">
    <location>
        <begin position="1"/>
        <end position="12"/>
    </location>
</feature>
<sequence length="883" mass="96676">MDPRRDINEDRSHVHRIRPDSTQAPIPVHNYRDSTQAPIVVSHNHRDSSQTPIPVLQSNRDSTQAPILVRDRPYSTQAPIPIHKEHHEKLRMDAPPPYEPTHELEASNDEAPQSGQTAVTSDGRIDIDLDSRLTRTLVKLVPEKEAKTSEPSRRLTVNRPWSIRLNIVIQVVGSRGDVQPFVALGQELQKYGHRVRLATHNAFESFVLESNLEFFPIGGDPKELMAYMVKNPGLIPSMKSLREGEIQRKREMIAEMLRGCWKSCKEPDERSQQPFVADAIIANPPSFAHIHCAQALGIPVHMMFTMPWSSTRAFPHPLANFVGSEVKKTSLLNYASYGIVEFLTWQGLGDVINTFRSSLDLEPVPTSVGPVLAESLKVPFTYCWSPALVPKPPDWPSYIDVCGFFFRDAPKYTPPEDINEFLRAGSPPVYIGFGSIVIDNPAKMTSMILEAVRLSGVRAIISRGWSNLGEGLPSMSPDVLFIGDCPHEWLFQHVAAVVHHGGAGTAACGLRNACPTTIVPFFGDQPFWGNMVAVAGAGPYPIPHKSLTTHNLTDAISFCLTPEAKSAAQTIASRMANEHGVSAAVQSFHANLPLETMQCALLPTTVASWTYKRGTTPIRLSKLSAQILIENGIIVASDLTSHETEPITIINQRWDPVTSTSSASIGIVGDLGGSAKNMLVDPFLEMKRSDSAGNTGAVTAGRMAATMAKGFGKFNSSLFKGAIVDIPLATTEGFRNMSKLYGEEPKNHGEVTGIVSGFQVGAKNFAHGLVDGFSDPFRQTYEQGKKEGAIGYAKGFGKGMAGFMTKTTSAMVGIVAYPSDGIAKSIWYAAHRATRTEIKNRKLVEGEYLARKNENGVDVSRMIEAFENLTMGKGKDRIAMSTW</sequence>
<comment type="caution">
    <text evidence="5">The sequence shown here is derived from an EMBL/GenBank/DDBJ whole genome shotgun (WGS) entry which is preliminary data.</text>
</comment>
<dbReference type="FunFam" id="3.40.50.2000:FF:000100">
    <property type="entry name" value="Glycosyltransferase family 1 protein"/>
    <property type="match status" value="1"/>
</dbReference>
<evidence type="ECO:0000259" key="3">
    <source>
        <dbReference type="Pfam" id="PF03033"/>
    </source>
</evidence>
<dbReference type="EMBL" id="JAGMVJ010000007">
    <property type="protein sequence ID" value="KAH7089113.1"/>
    <property type="molecule type" value="Genomic_DNA"/>
</dbReference>
<gene>
    <name evidence="5" type="ORF">FB567DRAFT_591226</name>
</gene>
<dbReference type="InterPro" id="IPR010610">
    <property type="entry name" value="EryCIII-like_C"/>
</dbReference>
<feature type="domain" description="Glycosyltransferase family 28 N-terminal" evidence="3">
    <location>
        <begin position="167"/>
        <end position="315"/>
    </location>
</feature>
<dbReference type="CDD" id="cd03784">
    <property type="entry name" value="GT1_Gtf-like"/>
    <property type="match status" value="1"/>
</dbReference>
<dbReference type="InterPro" id="IPR002213">
    <property type="entry name" value="UDP_glucos_trans"/>
</dbReference>
<feature type="compositionally biased region" description="Polar residues" evidence="2">
    <location>
        <begin position="110"/>
        <end position="120"/>
    </location>
</feature>
<dbReference type="PANTHER" id="PTHR48050">
    <property type="entry name" value="STEROL 3-BETA-GLUCOSYLTRANSFERASE"/>
    <property type="match status" value="1"/>
</dbReference>
<keyword evidence="6" id="KW-1185">Reference proteome</keyword>
<reference evidence="5" key="1">
    <citation type="journal article" date="2021" name="Nat. Commun.">
        <title>Genetic determinants of endophytism in the Arabidopsis root mycobiome.</title>
        <authorList>
            <person name="Mesny F."/>
            <person name="Miyauchi S."/>
            <person name="Thiergart T."/>
            <person name="Pickel B."/>
            <person name="Atanasova L."/>
            <person name="Karlsson M."/>
            <person name="Huettel B."/>
            <person name="Barry K.W."/>
            <person name="Haridas S."/>
            <person name="Chen C."/>
            <person name="Bauer D."/>
            <person name="Andreopoulos W."/>
            <person name="Pangilinan J."/>
            <person name="LaButti K."/>
            <person name="Riley R."/>
            <person name="Lipzen A."/>
            <person name="Clum A."/>
            <person name="Drula E."/>
            <person name="Henrissat B."/>
            <person name="Kohler A."/>
            <person name="Grigoriev I.V."/>
            <person name="Martin F.M."/>
            <person name="Hacquard S."/>
        </authorList>
    </citation>
    <scope>NUCLEOTIDE SEQUENCE</scope>
    <source>
        <strain evidence="5">MPI-SDFR-AT-0120</strain>
    </source>
</reference>
<dbReference type="FunFam" id="3.40.50.2000:FF:000009">
    <property type="entry name" value="Sterol 3-beta-glucosyltransferase UGT80A2"/>
    <property type="match status" value="1"/>
</dbReference>
<dbReference type="PANTHER" id="PTHR48050:SF27">
    <property type="entry name" value="GLUCOSYLTRANSFERASE, PUTATIVE (AFU_ORTHOLOGUE AFUA_7G04880)-RELATED"/>
    <property type="match status" value="1"/>
</dbReference>
<organism evidence="5 6">
    <name type="scientific">Paraphoma chrysanthemicola</name>
    <dbReference type="NCBI Taxonomy" id="798071"/>
    <lineage>
        <taxon>Eukaryota</taxon>
        <taxon>Fungi</taxon>
        <taxon>Dikarya</taxon>
        <taxon>Ascomycota</taxon>
        <taxon>Pezizomycotina</taxon>
        <taxon>Dothideomycetes</taxon>
        <taxon>Pleosporomycetidae</taxon>
        <taxon>Pleosporales</taxon>
        <taxon>Pleosporineae</taxon>
        <taxon>Phaeosphaeriaceae</taxon>
        <taxon>Paraphoma</taxon>
    </lineage>
</organism>
<feature type="region of interest" description="Disordered" evidence="2">
    <location>
        <begin position="91"/>
        <end position="120"/>
    </location>
</feature>
<evidence type="ECO:0000256" key="1">
    <source>
        <dbReference type="ARBA" id="ARBA00022679"/>
    </source>
</evidence>
<evidence type="ECO:0000256" key="2">
    <source>
        <dbReference type="SAM" id="MobiDB-lite"/>
    </source>
</evidence>
<dbReference type="OrthoDB" id="5835829at2759"/>